<keyword evidence="3" id="KW-0863">Zinc-finger</keyword>
<dbReference type="InterPro" id="IPR052035">
    <property type="entry name" value="ZnF_BED_domain_contain"/>
</dbReference>
<gene>
    <name evidence="9" type="ORF">PAPOLLO_LOCUS21776</name>
</gene>
<keyword evidence="5" id="KW-0539">Nucleus</keyword>
<name>A0A8S3XWA8_PARAO</name>
<comment type="caution">
    <text evidence="9">The sequence shown here is derived from an EMBL/GenBank/DDBJ whole genome shotgun (WGS) entry which is preliminary data.</text>
</comment>
<organism evidence="9 10">
    <name type="scientific">Parnassius apollo</name>
    <name type="common">Apollo butterfly</name>
    <name type="synonym">Papilio apollo</name>
    <dbReference type="NCBI Taxonomy" id="110799"/>
    <lineage>
        <taxon>Eukaryota</taxon>
        <taxon>Metazoa</taxon>
        <taxon>Ecdysozoa</taxon>
        <taxon>Arthropoda</taxon>
        <taxon>Hexapoda</taxon>
        <taxon>Insecta</taxon>
        <taxon>Pterygota</taxon>
        <taxon>Neoptera</taxon>
        <taxon>Endopterygota</taxon>
        <taxon>Lepidoptera</taxon>
        <taxon>Glossata</taxon>
        <taxon>Ditrysia</taxon>
        <taxon>Papilionoidea</taxon>
        <taxon>Papilionidae</taxon>
        <taxon>Parnassiinae</taxon>
        <taxon>Parnassini</taxon>
        <taxon>Parnassius</taxon>
        <taxon>Parnassius</taxon>
    </lineage>
</organism>
<dbReference type="EMBL" id="CAJQZP010001342">
    <property type="protein sequence ID" value="CAG5040006.1"/>
    <property type="molecule type" value="Genomic_DNA"/>
</dbReference>
<dbReference type="GO" id="GO:0008270">
    <property type="term" value="F:zinc ion binding"/>
    <property type="evidence" value="ECO:0007669"/>
    <property type="project" value="UniProtKB-KW"/>
</dbReference>
<dbReference type="InterPro" id="IPR008906">
    <property type="entry name" value="HATC_C_dom"/>
</dbReference>
<dbReference type="OrthoDB" id="4951847at2759"/>
<feature type="domain" description="DUF659" evidence="7">
    <location>
        <begin position="86"/>
        <end position="228"/>
    </location>
</feature>
<accession>A0A8S3XWA8</accession>
<dbReference type="Pfam" id="PF04937">
    <property type="entry name" value="DUF659"/>
    <property type="match status" value="1"/>
</dbReference>
<feature type="region of interest" description="Disordered" evidence="6">
    <location>
        <begin position="24"/>
        <end position="43"/>
    </location>
</feature>
<keyword evidence="10" id="KW-1185">Reference proteome</keyword>
<feature type="domain" description="HAT C-terminal dimerisation" evidence="8">
    <location>
        <begin position="440"/>
        <end position="509"/>
    </location>
</feature>
<dbReference type="GO" id="GO:0046983">
    <property type="term" value="F:protein dimerization activity"/>
    <property type="evidence" value="ECO:0007669"/>
    <property type="project" value="InterPro"/>
</dbReference>
<dbReference type="Pfam" id="PF05699">
    <property type="entry name" value="Dimer_Tnp_hAT"/>
    <property type="match status" value="1"/>
</dbReference>
<sequence>MQQHLLTCFKCPQAVKKQINDVNNSQSNLTPESTTTSLNSENTSTENIRDLREEFAKALLITGTPLAMVEHPLWVKIFEKLNIKLPNRKSIATKYLEKIYKEMNKEISDDLKASNFLHLQCDGWTDVCNEGIINFLISKPEPVFIKSHNRHTSEYLSCETEKVMKSYGVSKFVVLIGDNARNAQKSFETIKDKYPHIVPLNCAADTLNLLCVDVIKAPEVKAFINLATDVIKNIKKSQFLSALLSKIRKEKSSSQSLKLSCKTRWGSHVSALKSLKINKAALQTLAVNENLQPTPDIKSTLLDEDFWSMIEQFISVLEHIAESIYKLEGNEFNIHDVFMVLRNMKSKLEFVLPTITMLDDDSKENIKTYIEKRVKQCIKPIHYAAYMFDPKSAGIELNQAEETEAMELIYNLAEHCNSDCLADLAKYKAKEGLWSKPFTWKAAEKVNPILWWKGICGSSQLSKVALRVLTAPCTSAATERSFSTQGFIHSAKRNRLTSERAAKITFLSYNWNLLNKGENINRVYSEDTVPERSDMEDTDDDMLHDAAMEGHMQEDMESSLREDIWEDMEPVASTSQQTNHIEFVNISECLYDTDSD</sequence>
<dbReference type="AlphaFoldDB" id="A0A8S3XWA8"/>
<keyword evidence="4" id="KW-0862">Zinc</keyword>
<evidence type="ECO:0000313" key="9">
    <source>
        <dbReference type="EMBL" id="CAG5040006.1"/>
    </source>
</evidence>
<dbReference type="GO" id="GO:0005634">
    <property type="term" value="C:nucleus"/>
    <property type="evidence" value="ECO:0007669"/>
    <property type="project" value="UniProtKB-SubCell"/>
</dbReference>
<dbReference type="PANTHER" id="PTHR46481">
    <property type="entry name" value="ZINC FINGER BED DOMAIN-CONTAINING PROTEIN 4"/>
    <property type="match status" value="1"/>
</dbReference>
<dbReference type="Proteomes" id="UP000691718">
    <property type="component" value="Unassembled WGS sequence"/>
</dbReference>
<evidence type="ECO:0000259" key="7">
    <source>
        <dbReference type="Pfam" id="PF04937"/>
    </source>
</evidence>
<evidence type="ECO:0000256" key="4">
    <source>
        <dbReference type="ARBA" id="ARBA00022833"/>
    </source>
</evidence>
<evidence type="ECO:0000256" key="5">
    <source>
        <dbReference type="ARBA" id="ARBA00023242"/>
    </source>
</evidence>
<evidence type="ECO:0000256" key="6">
    <source>
        <dbReference type="SAM" id="MobiDB-lite"/>
    </source>
</evidence>
<evidence type="ECO:0000256" key="3">
    <source>
        <dbReference type="ARBA" id="ARBA00022771"/>
    </source>
</evidence>
<evidence type="ECO:0000259" key="8">
    <source>
        <dbReference type="Pfam" id="PF05699"/>
    </source>
</evidence>
<feature type="compositionally biased region" description="Low complexity" evidence="6">
    <location>
        <begin position="27"/>
        <end position="43"/>
    </location>
</feature>
<reference evidence="9" key="1">
    <citation type="submission" date="2021-04" db="EMBL/GenBank/DDBJ databases">
        <authorList>
            <person name="Tunstrom K."/>
        </authorList>
    </citation>
    <scope>NUCLEOTIDE SEQUENCE</scope>
</reference>
<evidence type="ECO:0000313" key="10">
    <source>
        <dbReference type="Proteomes" id="UP000691718"/>
    </source>
</evidence>
<evidence type="ECO:0000256" key="1">
    <source>
        <dbReference type="ARBA" id="ARBA00004123"/>
    </source>
</evidence>
<evidence type="ECO:0000256" key="2">
    <source>
        <dbReference type="ARBA" id="ARBA00022723"/>
    </source>
</evidence>
<dbReference type="PANTHER" id="PTHR46481:SF10">
    <property type="entry name" value="ZINC FINGER BED DOMAIN-CONTAINING PROTEIN 39"/>
    <property type="match status" value="1"/>
</dbReference>
<comment type="subcellular location">
    <subcellularLocation>
        <location evidence="1">Nucleus</location>
    </subcellularLocation>
</comment>
<keyword evidence="2" id="KW-0479">Metal-binding</keyword>
<protein>
    <submittedName>
        <fullName evidence="9">(apollo) hypothetical protein</fullName>
    </submittedName>
</protein>
<dbReference type="InterPro" id="IPR007021">
    <property type="entry name" value="DUF659"/>
</dbReference>
<proteinExistence type="predicted"/>